<dbReference type="EMBL" id="CM012454">
    <property type="protein sequence ID" value="RVE60330.1"/>
    <property type="molecule type" value="Genomic_DNA"/>
</dbReference>
<feature type="region of interest" description="Disordered" evidence="1">
    <location>
        <begin position="1"/>
        <end position="25"/>
    </location>
</feature>
<gene>
    <name evidence="2" type="ORF">OJAV_G00179840</name>
</gene>
<reference evidence="2 3" key="2">
    <citation type="submission" date="2019-01" db="EMBL/GenBank/DDBJ databases">
        <title>A chromosome length genome reference of the Java medaka (oryzias javanicus).</title>
        <authorList>
            <person name="Herpin A."/>
            <person name="Takehana Y."/>
            <person name="Naruse K."/>
            <person name="Ansai S."/>
            <person name="Kawaguchi M."/>
        </authorList>
    </citation>
    <scope>NUCLEOTIDE SEQUENCE [LARGE SCALE GENOMIC DNA]</scope>
    <source>
        <strain evidence="2">RS831</strain>
        <tissue evidence="2">Whole body</tissue>
    </source>
</reference>
<organism evidence="2 3">
    <name type="scientific">Oryzias javanicus</name>
    <name type="common">Javanese ricefish</name>
    <name type="synonym">Aplocheilus javanicus</name>
    <dbReference type="NCBI Taxonomy" id="123683"/>
    <lineage>
        <taxon>Eukaryota</taxon>
        <taxon>Metazoa</taxon>
        <taxon>Chordata</taxon>
        <taxon>Craniata</taxon>
        <taxon>Vertebrata</taxon>
        <taxon>Euteleostomi</taxon>
        <taxon>Actinopterygii</taxon>
        <taxon>Neopterygii</taxon>
        <taxon>Teleostei</taxon>
        <taxon>Neoteleostei</taxon>
        <taxon>Acanthomorphata</taxon>
        <taxon>Ovalentaria</taxon>
        <taxon>Atherinomorphae</taxon>
        <taxon>Beloniformes</taxon>
        <taxon>Adrianichthyidae</taxon>
        <taxon>Oryziinae</taxon>
        <taxon>Oryzias</taxon>
    </lineage>
</organism>
<proteinExistence type="predicted"/>
<evidence type="ECO:0000256" key="1">
    <source>
        <dbReference type="SAM" id="MobiDB-lite"/>
    </source>
</evidence>
<dbReference type="Proteomes" id="UP000283210">
    <property type="component" value="Chromosome 18"/>
</dbReference>
<dbReference type="AlphaFoldDB" id="A0A437CC50"/>
<keyword evidence="3" id="KW-1185">Reference proteome</keyword>
<evidence type="ECO:0000313" key="2">
    <source>
        <dbReference type="EMBL" id="RVE60330.1"/>
    </source>
</evidence>
<name>A0A437CC50_ORYJA</name>
<sequence length="94" mass="10128">MDICSSRRFLDHGQKGGGGGGGGGGEQMKLRYLKNKCSDGLGAVCGSRSGLKHRKPLDSCVRVLVTIHSWTSTFGSLCRWHLPAKDLKTLFLHG</sequence>
<evidence type="ECO:0000313" key="3">
    <source>
        <dbReference type="Proteomes" id="UP000283210"/>
    </source>
</evidence>
<accession>A0A437CC50</accession>
<feature type="compositionally biased region" description="Gly residues" evidence="1">
    <location>
        <begin position="15"/>
        <end position="25"/>
    </location>
</feature>
<protein>
    <submittedName>
        <fullName evidence="2">Uncharacterized protein</fullName>
    </submittedName>
</protein>
<reference evidence="2 3" key="1">
    <citation type="submission" date="2018-11" db="EMBL/GenBank/DDBJ databases">
        <authorList>
            <person name="Lopez-Roques C."/>
            <person name="Donnadieu C."/>
            <person name="Bouchez O."/>
            <person name="Klopp C."/>
            <person name="Cabau C."/>
            <person name="Zahm M."/>
        </authorList>
    </citation>
    <scope>NUCLEOTIDE SEQUENCE [LARGE SCALE GENOMIC DNA]</scope>
    <source>
        <strain evidence="2">RS831</strain>
        <tissue evidence="2">Whole body</tissue>
    </source>
</reference>